<feature type="transmembrane region" description="Helical" evidence="1">
    <location>
        <begin position="6"/>
        <end position="25"/>
    </location>
</feature>
<dbReference type="Pfam" id="PF06966">
    <property type="entry name" value="DUF1295"/>
    <property type="match status" value="1"/>
</dbReference>
<dbReference type="GO" id="GO:0016020">
    <property type="term" value="C:membrane"/>
    <property type="evidence" value="ECO:0007669"/>
    <property type="project" value="TreeGrafter"/>
</dbReference>
<accession>A0A7G6Y5Y7</accession>
<dbReference type="PANTHER" id="PTHR32251">
    <property type="entry name" value="3-OXO-5-ALPHA-STEROID 4-DEHYDROGENASE"/>
    <property type="match status" value="1"/>
</dbReference>
<sequence>MWVVEPFFVCLWILAGVCAATWVLSLITGEHSWVDRIWSVVPVVYVWVFAIAAGLHDARLDLMAALVTLWGARLTFNFARKGGYAPGGEDYRWEVLRGRMGRGAFALFNLFFIVIYQNVLLLLIALPAWTAFQHPTPLNGFDVALAVLFLVLLTGETVADQQQWDFHRWKKAEVATGKQPSPRFLQTGLFRYSRHPNFFCEQAQWWVVFLFGGAAAGSLLQWTVIGPVLLTGLFIGSTVFTESISRSRYPEYAEYQRRTSPVVPWFPRRGGEAVTARS</sequence>
<feature type="transmembrane region" description="Helical" evidence="1">
    <location>
        <begin position="141"/>
        <end position="159"/>
    </location>
</feature>
<reference evidence="3" key="1">
    <citation type="submission" date="2019-09" db="EMBL/GenBank/DDBJ databases">
        <title>Antimicrobial potential of Antarctic Bacteria.</title>
        <authorList>
            <person name="Benaud N."/>
            <person name="Edwards R.J."/>
            <person name="Ferrari B.C."/>
        </authorList>
    </citation>
    <scope>NUCLEOTIDE SEQUENCE [LARGE SCALE GENOMIC DNA]</scope>
    <source>
        <strain evidence="3">INR9</strain>
    </source>
</reference>
<dbReference type="KEGG" id="lse:F1C12_01235"/>
<dbReference type="AlphaFoldDB" id="A0A7G6Y5Y7"/>
<proteinExistence type="predicted"/>
<dbReference type="EMBL" id="CP043641">
    <property type="protein sequence ID" value="QNE33902.1"/>
    <property type="molecule type" value="Genomic_DNA"/>
</dbReference>
<protein>
    <submittedName>
        <fullName evidence="2">DUF1295 domain-containing protein</fullName>
    </submittedName>
</protein>
<feature type="transmembrane region" description="Helical" evidence="1">
    <location>
        <begin position="198"/>
        <end position="216"/>
    </location>
</feature>
<keyword evidence="1" id="KW-1133">Transmembrane helix</keyword>
<dbReference type="Proteomes" id="UP000515511">
    <property type="component" value="Chromosome"/>
</dbReference>
<keyword evidence="1" id="KW-0812">Transmembrane</keyword>
<evidence type="ECO:0000256" key="1">
    <source>
        <dbReference type="SAM" id="Phobius"/>
    </source>
</evidence>
<feature type="transmembrane region" description="Helical" evidence="1">
    <location>
        <begin position="106"/>
        <end position="129"/>
    </location>
</feature>
<dbReference type="Gene3D" id="1.20.120.1630">
    <property type="match status" value="1"/>
</dbReference>
<evidence type="ECO:0000313" key="2">
    <source>
        <dbReference type="EMBL" id="QNE33902.1"/>
    </source>
</evidence>
<dbReference type="InterPro" id="IPR010721">
    <property type="entry name" value="UstE-like"/>
</dbReference>
<feature type="transmembrane region" description="Helical" evidence="1">
    <location>
        <begin position="37"/>
        <end position="56"/>
    </location>
</feature>
<keyword evidence="1" id="KW-0472">Membrane</keyword>
<name>A0A7G6Y5Y7_9MICO</name>
<dbReference type="PANTHER" id="PTHR32251:SF23">
    <property type="entry name" value="3-OXO-5-ALPHA-STEROID 4-DEHYDROGENASE (DUF1295)"/>
    <property type="match status" value="1"/>
</dbReference>
<gene>
    <name evidence="2" type="ORF">F1C12_01235</name>
</gene>
<evidence type="ECO:0000313" key="3">
    <source>
        <dbReference type="Proteomes" id="UP000515511"/>
    </source>
</evidence>
<organism evidence="2 3">
    <name type="scientific">Leifsonia shinshuensis</name>
    <dbReference type="NCBI Taxonomy" id="150026"/>
    <lineage>
        <taxon>Bacteria</taxon>
        <taxon>Bacillati</taxon>
        <taxon>Actinomycetota</taxon>
        <taxon>Actinomycetes</taxon>
        <taxon>Micrococcales</taxon>
        <taxon>Microbacteriaceae</taxon>
        <taxon>Leifsonia</taxon>
    </lineage>
</organism>